<reference evidence="3" key="3">
    <citation type="journal article" date="2017" name="Nature">
        <title>Genome sequence of the progenitor of the wheat D genome Aegilops tauschii.</title>
        <authorList>
            <person name="Luo M.C."/>
            <person name="Gu Y.Q."/>
            <person name="Puiu D."/>
            <person name="Wang H."/>
            <person name="Twardziok S.O."/>
            <person name="Deal K.R."/>
            <person name="Huo N."/>
            <person name="Zhu T."/>
            <person name="Wang L."/>
            <person name="Wang Y."/>
            <person name="McGuire P.E."/>
            <person name="Liu S."/>
            <person name="Long H."/>
            <person name="Ramasamy R.K."/>
            <person name="Rodriguez J.C."/>
            <person name="Van S.L."/>
            <person name="Yuan L."/>
            <person name="Wang Z."/>
            <person name="Xia Z."/>
            <person name="Xiao L."/>
            <person name="Anderson O.D."/>
            <person name="Ouyang S."/>
            <person name="Liang Y."/>
            <person name="Zimin A.V."/>
            <person name="Pertea G."/>
            <person name="Qi P."/>
            <person name="Bennetzen J.L."/>
            <person name="Dai X."/>
            <person name="Dawson M.W."/>
            <person name="Muller H.G."/>
            <person name="Kugler K."/>
            <person name="Rivarola-Duarte L."/>
            <person name="Spannagl M."/>
            <person name="Mayer K.F.X."/>
            <person name="Lu F.H."/>
            <person name="Bevan M.W."/>
            <person name="Leroy P."/>
            <person name="Li P."/>
            <person name="You F.M."/>
            <person name="Sun Q."/>
            <person name="Liu Z."/>
            <person name="Lyons E."/>
            <person name="Wicker T."/>
            <person name="Salzberg S.L."/>
            <person name="Devos K.M."/>
            <person name="Dvorak J."/>
        </authorList>
    </citation>
    <scope>NUCLEOTIDE SEQUENCE [LARGE SCALE GENOMIC DNA]</scope>
    <source>
        <strain evidence="3">cv. AL8/78</strain>
    </source>
</reference>
<evidence type="ECO:0000256" key="1">
    <source>
        <dbReference type="SAM" id="MobiDB-lite"/>
    </source>
</evidence>
<dbReference type="Pfam" id="PF22600">
    <property type="entry name" value="MTPAP-like_central"/>
    <property type="match status" value="1"/>
</dbReference>
<dbReference type="EnsemblPlants" id="AET7Gv20678600.1">
    <property type="protein sequence ID" value="AET7Gv20678600.1"/>
    <property type="gene ID" value="AET7Gv20678600"/>
</dbReference>
<sequence>DLLAIRRLCGFVDLSTGDLLTLPARQRRRSRRLSPSHSMASVTVTPLSAPEPEPSARPDNLPRPSVAISWDTQALCKHAETCELGSEAFLIDPALLPTLEGLLLETYAMLRPKPVEYEQRRTMIDVFNKIAKDIFGKKDDFPVVEPFGSFTMDLFTTKSDLDLSVNFSNDMDGQFARKDKISVIRKFAKVLHKHQSRGRCYGVLPVLSAIVPVLKVTDKGTGVECDISVENKDGMSRSMIFKLVSSIDERFQILCYLMKFWAKTHDVNCPKDRTMSSMAIISLVAFHLQTRHPPILPAFSGLLKDGADFASVQRNVVLFKGFGSTNKESVAELFVSLMSKLLAVKDLWEQGLCASNFDGFWISKTWNRGIGNLSVEDFLDRSQNFARSVGKVEMQNICECLKDTVSKLTDFFRGKIDALTLKILIFGALNQDVPVSHPSPKHVKSKRKRELRHDPGNSEKQQKKVKHTAQRGRAANRTDSILPTPTVFMPHVHQVGSTQPFNQIVHPSQLPIPPRLSYGLPQAHFHPGPHMIGQPHGSFIYSTDPGIQLQQQARHMFVPLPVHQPAINRSFHPHGFNGAHEVLYDDNSWLPYGINPNYRRV</sequence>
<evidence type="ECO:0000259" key="2">
    <source>
        <dbReference type="Pfam" id="PF22600"/>
    </source>
</evidence>
<dbReference type="CDD" id="cd05402">
    <property type="entry name" value="NT_PAP_TUTase"/>
    <property type="match status" value="1"/>
</dbReference>
<feature type="domain" description="Poly(A) RNA polymerase mitochondrial-like central palm" evidence="2">
    <location>
        <begin position="103"/>
        <end position="244"/>
    </location>
</feature>
<dbReference type="STRING" id="200361.A0A453RRZ2"/>
<reference evidence="4" key="1">
    <citation type="journal article" date="2014" name="Science">
        <title>Ancient hybridizations among the ancestral genomes of bread wheat.</title>
        <authorList>
            <consortium name="International Wheat Genome Sequencing Consortium,"/>
            <person name="Marcussen T."/>
            <person name="Sandve S.R."/>
            <person name="Heier L."/>
            <person name="Spannagl M."/>
            <person name="Pfeifer M."/>
            <person name="Jakobsen K.S."/>
            <person name="Wulff B.B."/>
            <person name="Steuernagel B."/>
            <person name="Mayer K.F."/>
            <person name="Olsen O.A."/>
        </authorList>
    </citation>
    <scope>NUCLEOTIDE SEQUENCE [LARGE SCALE GENOMIC DNA]</scope>
    <source>
        <strain evidence="4">cv. AL8/78</strain>
    </source>
</reference>
<dbReference type="SUPFAM" id="SSF81301">
    <property type="entry name" value="Nucleotidyltransferase"/>
    <property type="match status" value="1"/>
</dbReference>
<feature type="compositionally biased region" description="Basic residues" evidence="1">
    <location>
        <begin position="439"/>
        <end position="450"/>
    </location>
</feature>
<dbReference type="Gramene" id="AET7Gv20678600.1">
    <property type="protein sequence ID" value="AET7Gv20678600.1"/>
    <property type="gene ID" value="AET7Gv20678600"/>
</dbReference>
<dbReference type="GO" id="GO:0031123">
    <property type="term" value="P:RNA 3'-end processing"/>
    <property type="evidence" value="ECO:0007669"/>
    <property type="project" value="TreeGrafter"/>
</dbReference>
<evidence type="ECO:0000313" key="4">
    <source>
        <dbReference type="Proteomes" id="UP000015105"/>
    </source>
</evidence>
<reference evidence="3" key="5">
    <citation type="journal article" date="2021" name="G3 (Bethesda)">
        <title>Aegilops tauschii genome assembly Aet v5.0 features greater sequence contiguity and improved annotation.</title>
        <authorList>
            <person name="Wang L."/>
            <person name="Zhu T."/>
            <person name="Rodriguez J.C."/>
            <person name="Deal K.R."/>
            <person name="Dubcovsky J."/>
            <person name="McGuire P.E."/>
            <person name="Lux T."/>
            <person name="Spannagl M."/>
            <person name="Mayer K.F.X."/>
            <person name="Baldrich P."/>
            <person name="Meyers B.C."/>
            <person name="Huo N."/>
            <person name="Gu Y.Q."/>
            <person name="Zhou H."/>
            <person name="Devos K.M."/>
            <person name="Bennetzen J.L."/>
            <person name="Unver T."/>
            <person name="Budak H."/>
            <person name="Gulick P.J."/>
            <person name="Galiba G."/>
            <person name="Kalapos B."/>
            <person name="Nelson D.R."/>
            <person name="Li P."/>
            <person name="You F.M."/>
            <person name="Luo M.C."/>
            <person name="Dvorak J."/>
        </authorList>
    </citation>
    <scope>NUCLEOTIDE SEQUENCE [LARGE SCALE GENOMIC DNA]</scope>
    <source>
        <strain evidence="3">cv. AL8/78</strain>
    </source>
</reference>
<keyword evidence="4" id="KW-1185">Reference proteome</keyword>
<feature type="region of interest" description="Disordered" evidence="1">
    <location>
        <begin position="436"/>
        <end position="474"/>
    </location>
</feature>
<dbReference type="SUPFAM" id="SSF81631">
    <property type="entry name" value="PAP/OAS1 substrate-binding domain"/>
    <property type="match status" value="1"/>
</dbReference>
<dbReference type="Gene3D" id="3.30.460.10">
    <property type="entry name" value="Beta Polymerase, domain 2"/>
    <property type="match status" value="1"/>
</dbReference>
<reference evidence="3" key="4">
    <citation type="submission" date="2019-03" db="UniProtKB">
        <authorList>
            <consortium name="EnsemblPlants"/>
        </authorList>
    </citation>
    <scope>IDENTIFICATION</scope>
</reference>
<dbReference type="PANTHER" id="PTHR12271:SF134">
    <property type="entry name" value="NUCLEOTIDYLTRANSFERASE FAMILY PROTEIN"/>
    <property type="match status" value="1"/>
</dbReference>
<feature type="region of interest" description="Disordered" evidence="1">
    <location>
        <begin position="26"/>
        <end position="63"/>
    </location>
</feature>
<dbReference type="AlphaFoldDB" id="A0A453RRZ2"/>
<dbReference type="GO" id="GO:0016779">
    <property type="term" value="F:nucleotidyltransferase activity"/>
    <property type="evidence" value="ECO:0007669"/>
    <property type="project" value="TreeGrafter"/>
</dbReference>
<feature type="compositionally biased region" description="Basic and acidic residues" evidence="1">
    <location>
        <begin position="451"/>
        <end position="462"/>
    </location>
</feature>
<dbReference type="Proteomes" id="UP000015105">
    <property type="component" value="Chromosome 7D"/>
</dbReference>
<name>A0A453RRZ2_AEGTS</name>
<proteinExistence type="predicted"/>
<dbReference type="InterPro" id="IPR054708">
    <property type="entry name" value="MTPAP-like_central"/>
</dbReference>
<evidence type="ECO:0000313" key="3">
    <source>
        <dbReference type="EnsemblPlants" id="AET7Gv20678600.1"/>
    </source>
</evidence>
<dbReference type="PANTHER" id="PTHR12271">
    <property type="entry name" value="POLY A POLYMERASE CID PAP -RELATED"/>
    <property type="match status" value="1"/>
</dbReference>
<accession>A0A453RRZ2</accession>
<protein>
    <recommendedName>
        <fullName evidence="2">Poly(A) RNA polymerase mitochondrial-like central palm domain-containing protein</fullName>
    </recommendedName>
</protein>
<reference evidence="4" key="2">
    <citation type="journal article" date="2017" name="Nat. Plants">
        <title>The Aegilops tauschii genome reveals multiple impacts of transposons.</title>
        <authorList>
            <person name="Zhao G."/>
            <person name="Zou C."/>
            <person name="Li K."/>
            <person name="Wang K."/>
            <person name="Li T."/>
            <person name="Gao L."/>
            <person name="Zhang X."/>
            <person name="Wang H."/>
            <person name="Yang Z."/>
            <person name="Liu X."/>
            <person name="Jiang W."/>
            <person name="Mao L."/>
            <person name="Kong X."/>
            <person name="Jiao Y."/>
            <person name="Jia J."/>
        </authorList>
    </citation>
    <scope>NUCLEOTIDE SEQUENCE [LARGE SCALE GENOMIC DNA]</scope>
    <source>
        <strain evidence="4">cv. AL8/78</strain>
    </source>
</reference>
<dbReference type="InterPro" id="IPR043519">
    <property type="entry name" value="NT_sf"/>
</dbReference>
<dbReference type="Gene3D" id="1.10.1410.10">
    <property type="match status" value="1"/>
</dbReference>
<organism evidence="3 4">
    <name type="scientific">Aegilops tauschii subsp. strangulata</name>
    <name type="common">Goatgrass</name>
    <dbReference type="NCBI Taxonomy" id="200361"/>
    <lineage>
        <taxon>Eukaryota</taxon>
        <taxon>Viridiplantae</taxon>
        <taxon>Streptophyta</taxon>
        <taxon>Embryophyta</taxon>
        <taxon>Tracheophyta</taxon>
        <taxon>Spermatophyta</taxon>
        <taxon>Magnoliopsida</taxon>
        <taxon>Liliopsida</taxon>
        <taxon>Poales</taxon>
        <taxon>Poaceae</taxon>
        <taxon>BOP clade</taxon>
        <taxon>Pooideae</taxon>
        <taxon>Triticodae</taxon>
        <taxon>Triticeae</taxon>
        <taxon>Triticinae</taxon>
        <taxon>Aegilops</taxon>
    </lineage>
</organism>